<feature type="compositionally biased region" description="Low complexity" evidence="9">
    <location>
        <begin position="795"/>
        <end position="811"/>
    </location>
</feature>
<proteinExistence type="predicted"/>
<keyword evidence="5" id="KW-0378">Hydrolase</keyword>
<dbReference type="Proteomes" id="UP001576784">
    <property type="component" value="Unassembled WGS sequence"/>
</dbReference>
<feature type="compositionally biased region" description="Polar residues" evidence="9">
    <location>
        <begin position="10"/>
        <end position="25"/>
    </location>
</feature>
<evidence type="ECO:0000259" key="12">
    <source>
        <dbReference type="Pfam" id="PF00912"/>
    </source>
</evidence>
<dbReference type="Pfam" id="PF00905">
    <property type="entry name" value="Transpeptidase"/>
    <property type="match status" value="1"/>
</dbReference>
<comment type="caution">
    <text evidence="13">The sequence shown here is derived from an EMBL/GenBank/DDBJ whole genome shotgun (WGS) entry which is preliminary data.</text>
</comment>
<keyword evidence="1" id="KW-0121">Carboxypeptidase</keyword>
<dbReference type="PANTHER" id="PTHR32282:SF31">
    <property type="entry name" value="PEPTIDOGLYCAN GLYCOSYLTRANSFERASE"/>
    <property type="match status" value="1"/>
</dbReference>
<dbReference type="InterPro" id="IPR001264">
    <property type="entry name" value="Glyco_trans_51"/>
</dbReference>
<feature type="compositionally biased region" description="Low complexity" evidence="9">
    <location>
        <begin position="777"/>
        <end position="788"/>
    </location>
</feature>
<keyword evidence="2" id="KW-0645">Protease</keyword>
<dbReference type="RefSeq" id="WP_413266148.1">
    <property type="nucleotide sequence ID" value="NZ_JBHFNR010000203.1"/>
</dbReference>
<feature type="region of interest" description="Disordered" evidence="9">
    <location>
        <begin position="749"/>
        <end position="969"/>
    </location>
</feature>
<dbReference type="GO" id="GO:0016757">
    <property type="term" value="F:glycosyltransferase activity"/>
    <property type="evidence" value="ECO:0007669"/>
    <property type="project" value="UniProtKB-KW"/>
</dbReference>
<feature type="compositionally biased region" description="Low complexity" evidence="9">
    <location>
        <begin position="930"/>
        <end position="949"/>
    </location>
</feature>
<dbReference type="Gene3D" id="3.40.710.10">
    <property type="entry name" value="DD-peptidase/beta-lactamase superfamily"/>
    <property type="match status" value="1"/>
</dbReference>
<feature type="transmembrane region" description="Helical" evidence="10">
    <location>
        <begin position="136"/>
        <end position="160"/>
    </location>
</feature>
<evidence type="ECO:0000256" key="7">
    <source>
        <dbReference type="ARBA" id="ARBA00034000"/>
    </source>
</evidence>
<feature type="domain" description="Penicillin-binding protein transpeptidase" evidence="11">
    <location>
        <begin position="453"/>
        <end position="684"/>
    </location>
</feature>
<comment type="catalytic activity">
    <reaction evidence="8">
        <text>[GlcNAc-(1-&gt;4)-Mur2Ac(oyl-L-Ala-gamma-D-Glu-L-Lys-D-Ala-D-Ala)](n)-di-trans,octa-cis-undecaprenyl diphosphate + beta-D-GlcNAc-(1-&gt;4)-Mur2Ac(oyl-L-Ala-gamma-D-Glu-L-Lys-D-Ala-D-Ala)-di-trans,octa-cis-undecaprenyl diphosphate = [GlcNAc-(1-&gt;4)-Mur2Ac(oyl-L-Ala-gamma-D-Glu-L-Lys-D-Ala-D-Ala)](n+1)-di-trans,octa-cis-undecaprenyl diphosphate + di-trans,octa-cis-undecaprenyl diphosphate + H(+)</text>
        <dbReference type="Rhea" id="RHEA:23708"/>
        <dbReference type="Rhea" id="RHEA-COMP:9602"/>
        <dbReference type="Rhea" id="RHEA-COMP:9603"/>
        <dbReference type="ChEBI" id="CHEBI:15378"/>
        <dbReference type="ChEBI" id="CHEBI:58405"/>
        <dbReference type="ChEBI" id="CHEBI:60033"/>
        <dbReference type="ChEBI" id="CHEBI:78435"/>
        <dbReference type="EC" id="2.4.99.28"/>
    </reaction>
</comment>
<evidence type="ECO:0000256" key="6">
    <source>
        <dbReference type="ARBA" id="ARBA00023268"/>
    </source>
</evidence>
<feature type="compositionally biased region" description="Basic and acidic residues" evidence="9">
    <location>
        <begin position="758"/>
        <end position="776"/>
    </location>
</feature>
<feature type="compositionally biased region" description="Polar residues" evidence="9">
    <location>
        <begin position="49"/>
        <end position="64"/>
    </location>
</feature>
<dbReference type="PANTHER" id="PTHR32282">
    <property type="entry name" value="BINDING PROTEIN TRANSPEPTIDASE, PUTATIVE-RELATED"/>
    <property type="match status" value="1"/>
</dbReference>
<sequence length="969" mass="106840">MTKFIPKLQEISTKFSGSESQPEQTSGRETEIEQPTARQEVTKDGSPITPGTSQDPLEPTQINSLEELGSFSAATEAEIAESEEDAEQNQETGSTGRLSNLKQKTREIATKLHIPESVLDSPWLDPNNPVYRTKKFWLLAGAAVTLGGGALVTGITWWTLERNLPSPNDVLTFVRDGTLTIKAEDGTILQQVGPATREKLQLEQMPPQLVQAFIASEDRRFYQHQGVDWQGVGRAFVSNISAGNVVEGGSTITQQLARIVFLNQERSITRKVQEVMLAQKIEKEMKKDKILERYLNLVYLGEGAYGVADAAWVYFSKPTSDLTLPEIATIVGVTPAPSTFSPLANPKIALERRNIVLNRMVDAGFITKDQAQAASAEPLALKPAAPKRLSTQAAYFTSYIQQELPKYVPQDAIEAGGLTVETSLNPKWQKVAEEVVDQVVSENGKEQGFQQAALVAIDPRNGEVKAMVGGTDFENTQFNRVTQAQRQPGSTFKGFLYTTAIAGGISPYRGYLDAPFQVDDYTPKNYSDDYSGWISMRDALTLSVNTVAVKVLINTGFQPVIDIAHKMGIKSELKPTYSLALGASEVNLLELTNAYGTFAAKGMHAPGYGIRRVIDQQGKVIFEAKPQPQQALDGETAAIMSWMLQDVVNDGTGRPAQLFDRQVAGKTGTSDQARDLWFVGYIPQLVTGVWLGNDDNSPTWGTSATAARTWNKFMVKAVEDIPIEKFPERPKLEGRKGVVALLPIKPEKMSNIQATASRTEDSNTEPERRPRSRREVSPAATSSTPTVSRPRRRYSQNTAVTSNTTSTQTTSRPRRRRIEQSSVSTSNTTSTQTTFRPRRRRIEQSSVSTSNTTSTQTTFRPRRRYSQNTAVTSNSSSSQSNDRPRRRSYQSNTSSSATQQPVVRQRRRSVEQSSSPPTYQPKRSRRTYNSSSGASSTRTRTRRQATPQAAPAPAPAPAPSFELNTHQIR</sequence>
<dbReference type="InterPro" id="IPR036950">
    <property type="entry name" value="PBP_transglycosylase"/>
</dbReference>
<keyword evidence="3 13" id="KW-0328">Glycosyltransferase</keyword>
<gene>
    <name evidence="13" type="ORF">ACE1CI_26715</name>
</gene>
<dbReference type="Pfam" id="PF00912">
    <property type="entry name" value="Transgly"/>
    <property type="match status" value="1"/>
</dbReference>
<feature type="compositionally biased region" description="Acidic residues" evidence="9">
    <location>
        <begin position="78"/>
        <end position="88"/>
    </location>
</feature>
<organism evidence="13 14">
    <name type="scientific">Floridaenema flaviceps BLCC-F50</name>
    <dbReference type="NCBI Taxonomy" id="3153642"/>
    <lineage>
        <taxon>Bacteria</taxon>
        <taxon>Bacillati</taxon>
        <taxon>Cyanobacteriota</taxon>
        <taxon>Cyanophyceae</taxon>
        <taxon>Oscillatoriophycideae</taxon>
        <taxon>Aerosakkonematales</taxon>
        <taxon>Aerosakkonemataceae</taxon>
        <taxon>Floridanema</taxon>
        <taxon>Floridanema flaviceps</taxon>
    </lineage>
</organism>
<evidence type="ECO:0000256" key="10">
    <source>
        <dbReference type="SAM" id="Phobius"/>
    </source>
</evidence>
<feature type="compositionally biased region" description="Polar residues" evidence="9">
    <location>
        <begin position="89"/>
        <end position="102"/>
    </location>
</feature>
<evidence type="ECO:0000256" key="3">
    <source>
        <dbReference type="ARBA" id="ARBA00022676"/>
    </source>
</evidence>
<evidence type="ECO:0000313" key="13">
    <source>
        <dbReference type="EMBL" id="MFB2896521.1"/>
    </source>
</evidence>
<keyword evidence="14" id="KW-1185">Reference proteome</keyword>
<evidence type="ECO:0000313" key="14">
    <source>
        <dbReference type="Proteomes" id="UP001576784"/>
    </source>
</evidence>
<keyword evidence="10" id="KW-1133">Transmembrane helix</keyword>
<evidence type="ECO:0000256" key="8">
    <source>
        <dbReference type="ARBA" id="ARBA00049902"/>
    </source>
</evidence>
<keyword evidence="4 13" id="KW-0808">Transferase</keyword>
<feature type="domain" description="Glycosyl transferase family 51" evidence="12">
    <location>
        <begin position="186"/>
        <end position="360"/>
    </location>
</feature>
<keyword evidence="10" id="KW-0472">Membrane</keyword>
<comment type="catalytic activity">
    <reaction evidence="7">
        <text>Preferential cleavage: (Ac)2-L-Lys-D-Ala-|-D-Ala. Also transpeptidation of peptidyl-alanyl moieties that are N-acyl substituents of D-alanine.</text>
        <dbReference type="EC" id="3.4.16.4"/>
    </reaction>
</comment>
<dbReference type="InterPro" id="IPR012338">
    <property type="entry name" value="Beta-lactam/transpept-like"/>
</dbReference>
<evidence type="ECO:0000259" key="11">
    <source>
        <dbReference type="Pfam" id="PF00905"/>
    </source>
</evidence>
<evidence type="ECO:0000256" key="1">
    <source>
        <dbReference type="ARBA" id="ARBA00022645"/>
    </source>
</evidence>
<protein>
    <submittedName>
        <fullName evidence="13">Transglycosylase domain-containing protein</fullName>
        <ecNumber evidence="13">2.4.-.-</ecNumber>
    </submittedName>
</protein>
<dbReference type="SUPFAM" id="SSF56601">
    <property type="entry name" value="beta-lactamase/transpeptidase-like"/>
    <property type="match status" value="1"/>
</dbReference>
<name>A0ABV4XXY2_9CYAN</name>
<evidence type="ECO:0000256" key="5">
    <source>
        <dbReference type="ARBA" id="ARBA00022801"/>
    </source>
</evidence>
<dbReference type="EMBL" id="JBHFNR010000203">
    <property type="protein sequence ID" value="MFB2896521.1"/>
    <property type="molecule type" value="Genomic_DNA"/>
</dbReference>
<dbReference type="InterPro" id="IPR001460">
    <property type="entry name" value="PCN-bd_Tpept"/>
</dbReference>
<keyword evidence="6" id="KW-0511">Multifunctional enzyme</keyword>
<dbReference type="Gene3D" id="1.10.3810.10">
    <property type="entry name" value="Biosynthetic peptidoglycan transglycosylase-like"/>
    <property type="match status" value="1"/>
</dbReference>
<keyword evidence="10" id="KW-0812">Transmembrane</keyword>
<dbReference type="SUPFAM" id="SSF53955">
    <property type="entry name" value="Lysozyme-like"/>
    <property type="match status" value="1"/>
</dbReference>
<evidence type="ECO:0000256" key="4">
    <source>
        <dbReference type="ARBA" id="ARBA00022679"/>
    </source>
</evidence>
<dbReference type="InterPro" id="IPR023346">
    <property type="entry name" value="Lysozyme-like_dom_sf"/>
</dbReference>
<dbReference type="NCBIfam" id="TIGR02074">
    <property type="entry name" value="PBP_1a_fam"/>
    <property type="match status" value="1"/>
</dbReference>
<feature type="compositionally biased region" description="Polar residues" evidence="9">
    <location>
        <begin position="889"/>
        <end position="898"/>
    </location>
</feature>
<evidence type="ECO:0000256" key="9">
    <source>
        <dbReference type="SAM" id="MobiDB-lite"/>
    </source>
</evidence>
<feature type="region of interest" description="Disordered" evidence="9">
    <location>
        <begin position="1"/>
        <end position="102"/>
    </location>
</feature>
<dbReference type="EC" id="2.4.-.-" evidence="13"/>
<feature type="compositionally biased region" description="Low complexity" evidence="9">
    <location>
        <begin position="845"/>
        <end position="858"/>
    </location>
</feature>
<feature type="compositionally biased region" description="Low complexity" evidence="9">
    <location>
        <begin position="820"/>
        <end position="835"/>
    </location>
</feature>
<dbReference type="InterPro" id="IPR050396">
    <property type="entry name" value="Glycosyltr_51/Transpeptidase"/>
</dbReference>
<evidence type="ECO:0000256" key="2">
    <source>
        <dbReference type="ARBA" id="ARBA00022670"/>
    </source>
</evidence>
<reference evidence="13 14" key="1">
    <citation type="submission" date="2024-09" db="EMBL/GenBank/DDBJ databases">
        <title>Floridaenema gen nov. (Aerosakkonemataceae, Aerosakkonematales ord. nov., Cyanobacteria) from benthic tropical and subtropical fresh waters, with the description of four new species.</title>
        <authorList>
            <person name="Moretto J.A."/>
            <person name="Berthold D.E."/>
            <person name="Lefler F.W."/>
            <person name="Huang I.-S."/>
            <person name="Laughinghouse H. IV."/>
        </authorList>
    </citation>
    <scope>NUCLEOTIDE SEQUENCE [LARGE SCALE GENOMIC DNA]</scope>
    <source>
        <strain evidence="13 14">BLCC-F50</strain>
    </source>
</reference>
<accession>A0ABV4XXY2</accession>